<dbReference type="PANTHER" id="PTHR21137:SF35">
    <property type="entry name" value="ODORANT RECEPTOR 19A-RELATED"/>
    <property type="match status" value="1"/>
</dbReference>
<evidence type="ECO:0000256" key="10">
    <source>
        <dbReference type="RuleBase" id="RU351113"/>
    </source>
</evidence>
<evidence type="ECO:0000256" key="3">
    <source>
        <dbReference type="ARBA" id="ARBA00022606"/>
    </source>
</evidence>
<feature type="transmembrane region" description="Helical" evidence="10">
    <location>
        <begin position="190"/>
        <end position="214"/>
    </location>
</feature>
<keyword evidence="4 10" id="KW-0812">Transmembrane</keyword>
<evidence type="ECO:0000256" key="1">
    <source>
        <dbReference type="ARBA" id="ARBA00004651"/>
    </source>
</evidence>
<feature type="transmembrane region" description="Helical" evidence="10">
    <location>
        <begin position="132"/>
        <end position="152"/>
    </location>
</feature>
<evidence type="ECO:0000256" key="8">
    <source>
        <dbReference type="ARBA" id="ARBA00023170"/>
    </source>
</evidence>
<keyword evidence="3 10" id="KW-0716">Sensory transduction</keyword>
<dbReference type="PANTHER" id="PTHR21137">
    <property type="entry name" value="ODORANT RECEPTOR"/>
    <property type="match status" value="1"/>
</dbReference>
<proteinExistence type="inferred from homology"/>
<evidence type="ECO:0000256" key="6">
    <source>
        <dbReference type="ARBA" id="ARBA00022989"/>
    </source>
</evidence>
<keyword evidence="7 10" id="KW-0472">Membrane</keyword>
<evidence type="ECO:0000256" key="5">
    <source>
        <dbReference type="ARBA" id="ARBA00022725"/>
    </source>
</evidence>
<accession>A0ABR3HZR8</accession>
<evidence type="ECO:0000256" key="4">
    <source>
        <dbReference type="ARBA" id="ARBA00022692"/>
    </source>
</evidence>
<protein>
    <recommendedName>
        <fullName evidence="10">Odorant receptor</fullName>
    </recommendedName>
</protein>
<comment type="caution">
    <text evidence="11">The sequence shown here is derived from an EMBL/GenBank/DDBJ whole genome shotgun (WGS) entry which is preliminary data.</text>
</comment>
<feature type="transmembrane region" description="Helical" evidence="10">
    <location>
        <begin position="302"/>
        <end position="321"/>
    </location>
</feature>
<comment type="similarity">
    <text evidence="10">Belongs to the insect chemoreceptor superfamily. Heteromeric odorant receptor channel (TC 1.A.69) family.</text>
</comment>
<dbReference type="Pfam" id="PF02949">
    <property type="entry name" value="7tm_6"/>
    <property type="match status" value="1"/>
</dbReference>
<evidence type="ECO:0000256" key="7">
    <source>
        <dbReference type="ARBA" id="ARBA00023136"/>
    </source>
</evidence>
<keyword evidence="8 10" id="KW-0675">Receptor</keyword>
<gene>
    <name evidence="11" type="ORF">ABMA27_000647</name>
</gene>
<evidence type="ECO:0000256" key="2">
    <source>
        <dbReference type="ARBA" id="ARBA00022475"/>
    </source>
</evidence>
<evidence type="ECO:0000256" key="9">
    <source>
        <dbReference type="ARBA" id="ARBA00023224"/>
    </source>
</evidence>
<reference evidence="11 12" key="1">
    <citation type="submission" date="2024-06" db="EMBL/GenBank/DDBJ databases">
        <title>A chromosome-level genome assembly of beet webworm, Loxostege sticticalis.</title>
        <authorList>
            <person name="Zhang Y."/>
        </authorList>
    </citation>
    <scope>NUCLEOTIDE SEQUENCE [LARGE SCALE GENOMIC DNA]</scope>
    <source>
        <strain evidence="11">AQ026</strain>
        <tissue evidence="11">Whole body</tissue>
    </source>
</reference>
<name>A0ABR3HZR8_LOXSC</name>
<organism evidence="11 12">
    <name type="scientific">Loxostege sticticalis</name>
    <name type="common">Beet webworm moth</name>
    <dbReference type="NCBI Taxonomy" id="481309"/>
    <lineage>
        <taxon>Eukaryota</taxon>
        <taxon>Metazoa</taxon>
        <taxon>Ecdysozoa</taxon>
        <taxon>Arthropoda</taxon>
        <taxon>Hexapoda</taxon>
        <taxon>Insecta</taxon>
        <taxon>Pterygota</taxon>
        <taxon>Neoptera</taxon>
        <taxon>Endopterygota</taxon>
        <taxon>Lepidoptera</taxon>
        <taxon>Glossata</taxon>
        <taxon>Ditrysia</taxon>
        <taxon>Pyraloidea</taxon>
        <taxon>Crambidae</taxon>
        <taxon>Pyraustinae</taxon>
        <taxon>Loxostege</taxon>
    </lineage>
</organism>
<sequence length="397" mass="45383">MTTVRVPNEMSRFFINLNKITYHLGLPNLWIDDVDAPLPLKKIHKGLRFAMNVIILLFMMSEWAAFLTQSNLTEKQATDRLMFGFSHPTLFSYVLAVEYHQERITNMLHKLAMVLKEEYNDKDIERKMVRKAMSNAAGFACLFMMALIFYGYDGIMQVIRGDGTFTTVITFWPDVTEISYAASITRVATYFIWCVFMTRVCAVYCLVIPTTVCLSHQFKNLQSYFYSLEDIFNEEMEQTELEKKYEEAFKVGIKMHSKTLECTKDYQTAFNVIVSNQVLTTVGVLVLLMSQMVDSERTLENVLSIVTTGSAMLISTGFFMWNAGDVTVEAAELATAVYCSGWAHCQHSAPRVRRLLVITMMQAQKPVVIWALGIVELSYQSYVSIVKSSYSVFSVLY</sequence>
<dbReference type="Proteomes" id="UP001549920">
    <property type="component" value="Unassembled WGS sequence"/>
</dbReference>
<keyword evidence="5 10" id="KW-0552">Olfaction</keyword>
<evidence type="ECO:0000313" key="12">
    <source>
        <dbReference type="Proteomes" id="UP001549920"/>
    </source>
</evidence>
<keyword evidence="6 10" id="KW-1133">Transmembrane helix</keyword>
<keyword evidence="2" id="KW-1003">Cell membrane</keyword>
<dbReference type="InterPro" id="IPR004117">
    <property type="entry name" value="7tm6_olfct_rcpt"/>
</dbReference>
<feature type="transmembrane region" description="Helical" evidence="10">
    <location>
        <begin position="49"/>
        <end position="69"/>
    </location>
</feature>
<keyword evidence="12" id="KW-1185">Reference proteome</keyword>
<dbReference type="EMBL" id="JBEUOH010000010">
    <property type="protein sequence ID" value="KAL0882072.1"/>
    <property type="molecule type" value="Genomic_DNA"/>
</dbReference>
<comment type="caution">
    <text evidence="10">Lacks conserved residue(s) required for the propagation of feature annotation.</text>
</comment>
<keyword evidence="9 10" id="KW-0807">Transducer</keyword>
<feature type="transmembrane region" description="Helical" evidence="10">
    <location>
        <begin position="268"/>
        <end position="290"/>
    </location>
</feature>
<evidence type="ECO:0000313" key="11">
    <source>
        <dbReference type="EMBL" id="KAL0882072.1"/>
    </source>
</evidence>
<comment type="subcellular location">
    <subcellularLocation>
        <location evidence="1 10">Cell membrane</location>
        <topology evidence="1 10">Multi-pass membrane protein</topology>
    </subcellularLocation>
</comment>